<reference evidence="3" key="2">
    <citation type="submission" date="2023-11" db="EMBL/GenBank/DDBJ databases">
        <title>MicrobeMod: A computational toolkit for identifying prokaryotic methylation and restriction-modification with nanopore sequencing.</title>
        <authorList>
            <person name="Crits-Christoph A."/>
            <person name="Kang S.C."/>
            <person name="Lee H."/>
            <person name="Ostrov N."/>
        </authorList>
    </citation>
    <scope>NUCLEOTIDE SEQUENCE</scope>
    <source>
        <strain evidence="3">ATCC 51242</strain>
    </source>
</reference>
<dbReference type="AlphaFoldDB" id="A0A023X0E5"/>
<sequence length="337" mass="35411">MRSWELGDAFGIENLRLAERSEPEAGPGEVVVGVRACSLNYRDLQVVRGSYGSGTRLPLVPLSDGAGEVVAVGPGVEDFREGDRVAGAFMPGWTAGRVTPEATATALGGAADGMLRERVALPASGVVRVPDHLSFSEAATLPCAAVTAWNALVAQGGLKAGETVLALGTGGVSVFALQFAKLHGARVIVTSSSDEKLRRARDLGADETVNYRKEPEWERRVLELTDGAGVDHVVEVGGPGTLGSSLQAVRMGGSVAMIGVLTGAAGEVPTAAILRKSIRVQGIYVGSCETFREMNRAISLNRLRPVIDRTFPFEEFPEALRHLEGASHFGKIVVEVG</sequence>
<dbReference type="InterPro" id="IPR013154">
    <property type="entry name" value="ADH-like_N"/>
</dbReference>
<organism evidence="2 4">
    <name type="scientific">Rubrobacter radiotolerans</name>
    <name type="common">Arthrobacter radiotolerans</name>
    <dbReference type="NCBI Taxonomy" id="42256"/>
    <lineage>
        <taxon>Bacteria</taxon>
        <taxon>Bacillati</taxon>
        <taxon>Actinomycetota</taxon>
        <taxon>Rubrobacteria</taxon>
        <taxon>Rubrobacterales</taxon>
        <taxon>Rubrobacteraceae</taxon>
        <taxon>Rubrobacter</taxon>
    </lineage>
</organism>
<dbReference type="OrthoDB" id="3175656at2"/>
<dbReference type="RefSeq" id="WP_038680077.1">
    <property type="nucleotide sequence ID" value="NZ_CP007514.1"/>
</dbReference>
<keyword evidence="4" id="KW-1185">Reference proteome</keyword>
<dbReference type="GO" id="GO:0016491">
    <property type="term" value="F:oxidoreductase activity"/>
    <property type="evidence" value="ECO:0007669"/>
    <property type="project" value="InterPro"/>
</dbReference>
<reference evidence="2 4" key="1">
    <citation type="submission" date="2014-03" db="EMBL/GenBank/DDBJ databases">
        <title>Complete genome sequence of the Radio-Resistant Rubrobacter radiotolerans RSPS-4.</title>
        <authorList>
            <person name="Egas C.C."/>
            <person name="Barroso C.C."/>
            <person name="Froufe H.J.C."/>
            <person name="Pacheco J.J."/>
            <person name="Albuquerque L.L."/>
            <person name="da Costa M.M.S."/>
        </authorList>
    </citation>
    <scope>NUCLEOTIDE SEQUENCE [LARGE SCALE GENOMIC DNA]</scope>
    <source>
        <strain evidence="2 4">RSPS-4</strain>
    </source>
</reference>
<dbReference type="Proteomes" id="UP001281130">
    <property type="component" value="Unassembled WGS sequence"/>
</dbReference>
<protein>
    <submittedName>
        <fullName evidence="3">NAD(P)-dependent alcohol dehydrogenase</fullName>
    </submittedName>
    <submittedName>
        <fullName evidence="2">NADPH:quinone reductase and related Zn-dependent oxidoreductase</fullName>
    </submittedName>
</protein>
<accession>A0A023X0E5</accession>
<dbReference type="InterPro" id="IPR036291">
    <property type="entry name" value="NAD(P)-bd_dom_sf"/>
</dbReference>
<evidence type="ECO:0000259" key="1">
    <source>
        <dbReference type="SMART" id="SM00829"/>
    </source>
</evidence>
<evidence type="ECO:0000313" key="3">
    <source>
        <dbReference type="EMBL" id="MDX5892891.1"/>
    </source>
</evidence>
<dbReference type="CDD" id="cd08276">
    <property type="entry name" value="MDR7"/>
    <property type="match status" value="1"/>
</dbReference>
<evidence type="ECO:0000313" key="4">
    <source>
        <dbReference type="Proteomes" id="UP000025229"/>
    </source>
</evidence>
<dbReference type="EMBL" id="JAWXXX010000001">
    <property type="protein sequence ID" value="MDX5892891.1"/>
    <property type="molecule type" value="Genomic_DNA"/>
</dbReference>
<evidence type="ECO:0000313" key="2">
    <source>
        <dbReference type="EMBL" id="AHY45480.1"/>
    </source>
</evidence>
<dbReference type="Gene3D" id="3.40.50.720">
    <property type="entry name" value="NAD(P)-binding Rossmann-like Domain"/>
    <property type="match status" value="1"/>
</dbReference>
<dbReference type="InterPro" id="IPR011032">
    <property type="entry name" value="GroES-like_sf"/>
</dbReference>
<dbReference type="Gene3D" id="3.90.180.10">
    <property type="entry name" value="Medium-chain alcohol dehydrogenases, catalytic domain"/>
    <property type="match status" value="1"/>
</dbReference>
<dbReference type="PATRIC" id="fig|42256.3.peg.200"/>
<dbReference type="InterPro" id="IPR052711">
    <property type="entry name" value="Zinc_ADH-like"/>
</dbReference>
<dbReference type="SUPFAM" id="SSF51735">
    <property type="entry name" value="NAD(P)-binding Rossmann-fold domains"/>
    <property type="match status" value="1"/>
</dbReference>
<dbReference type="STRING" id="42256.RradSPS_0197"/>
<dbReference type="InterPro" id="IPR020843">
    <property type="entry name" value="ER"/>
</dbReference>
<dbReference type="HOGENOM" id="CLU_026673_3_4_11"/>
<dbReference type="InterPro" id="IPR013149">
    <property type="entry name" value="ADH-like_C"/>
</dbReference>
<dbReference type="SMART" id="SM00829">
    <property type="entry name" value="PKS_ER"/>
    <property type="match status" value="1"/>
</dbReference>
<dbReference type="EMBL" id="CP007514">
    <property type="protein sequence ID" value="AHY45480.1"/>
    <property type="molecule type" value="Genomic_DNA"/>
</dbReference>
<dbReference type="PANTHER" id="PTHR45033">
    <property type="match status" value="1"/>
</dbReference>
<gene>
    <name evidence="2" type="ORF">RradSPS_0197</name>
    <name evidence="3" type="ORF">SIL72_02500</name>
</gene>
<feature type="domain" description="Enoyl reductase (ER)" evidence="1">
    <location>
        <begin position="11"/>
        <end position="334"/>
    </location>
</feature>
<proteinExistence type="predicted"/>
<dbReference type="Proteomes" id="UP000025229">
    <property type="component" value="Chromosome"/>
</dbReference>
<dbReference type="PANTHER" id="PTHR45033:SF2">
    <property type="entry name" value="ZINC-TYPE ALCOHOL DEHYDROGENASE-LIKE PROTEIN C1773.06C"/>
    <property type="match status" value="1"/>
</dbReference>
<dbReference type="eggNOG" id="COG0604">
    <property type="taxonomic scope" value="Bacteria"/>
</dbReference>
<dbReference type="KEGG" id="rrd:RradSPS_0197"/>
<dbReference type="Pfam" id="PF08240">
    <property type="entry name" value="ADH_N"/>
    <property type="match status" value="1"/>
</dbReference>
<name>A0A023X0E5_RUBRA</name>
<dbReference type="SUPFAM" id="SSF50129">
    <property type="entry name" value="GroES-like"/>
    <property type="match status" value="1"/>
</dbReference>
<dbReference type="Pfam" id="PF00107">
    <property type="entry name" value="ADH_zinc_N"/>
    <property type="match status" value="1"/>
</dbReference>